<comment type="caution">
    <text evidence="3">The sequence shown here is derived from an EMBL/GenBank/DDBJ whole genome shotgun (WGS) entry which is preliminary data.</text>
</comment>
<feature type="region of interest" description="Disordered" evidence="1">
    <location>
        <begin position="90"/>
        <end position="208"/>
    </location>
</feature>
<dbReference type="PANTHER" id="PTHR38434">
    <property type="entry name" value="BLL2549 PROTEIN"/>
    <property type="match status" value="1"/>
</dbReference>
<feature type="transmembrane region" description="Helical" evidence="2">
    <location>
        <begin position="657"/>
        <end position="681"/>
    </location>
</feature>
<evidence type="ECO:0000313" key="4">
    <source>
        <dbReference type="Proteomes" id="UP000178735"/>
    </source>
</evidence>
<dbReference type="InterPro" id="IPR019286">
    <property type="entry name" value="DUF2339_TM"/>
</dbReference>
<keyword evidence="2" id="KW-0472">Membrane</keyword>
<feature type="compositionally biased region" description="Basic and acidic residues" evidence="1">
    <location>
        <begin position="174"/>
        <end position="186"/>
    </location>
</feature>
<evidence type="ECO:0008006" key="5">
    <source>
        <dbReference type="Google" id="ProtNLM"/>
    </source>
</evidence>
<feature type="transmembrane region" description="Helical" evidence="2">
    <location>
        <begin position="279"/>
        <end position="299"/>
    </location>
</feature>
<dbReference type="Pfam" id="PF10101">
    <property type="entry name" value="DUF2339"/>
    <property type="match status" value="2"/>
</dbReference>
<organism evidence="3 4">
    <name type="scientific">Candidatus Wallbacteria bacterium GWC2_49_35</name>
    <dbReference type="NCBI Taxonomy" id="1817813"/>
    <lineage>
        <taxon>Bacteria</taxon>
        <taxon>Candidatus Walliibacteriota</taxon>
    </lineage>
</organism>
<proteinExistence type="predicted"/>
<accession>A0A1F7WIJ7</accession>
<feature type="transmembrane region" description="Helical" evidence="2">
    <location>
        <begin position="221"/>
        <end position="238"/>
    </location>
</feature>
<dbReference type="Proteomes" id="UP000178735">
    <property type="component" value="Unassembled WGS sequence"/>
</dbReference>
<keyword evidence="2" id="KW-0812">Transmembrane</keyword>
<feature type="transmembrane region" description="Helical" evidence="2">
    <location>
        <begin position="357"/>
        <end position="376"/>
    </location>
</feature>
<gene>
    <name evidence="3" type="ORF">A2008_06765</name>
</gene>
<sequence length="748" mass="83690">MIFLNGPESILKCPQCGEPISFAAKKCNACGFSFGEETYKKIFFYFDLKNDFKNLMAVESNVSERLSKLSQKIKNYEQILGSDIMVAGGAGSPSALQNAQQTPQAPPSSQPRRPDEPSGVQREVPPVPPPQVPSQQQTVIEPPLQQPSQQQQQTGAGGQETRKSAFNASSGVNEAKKVIGEKRSETFRQPAPGSDYRDQRPPADTADSVDGDFELVVGQKWMLIVGIITIVFGVGYFLKYSFERELIGPAGQVALAYLLGITFLGLGNLFHQRKGFATFGLYMIGGSIAVFYFAAFAAFQLYKPPVIEQEFSFLIMIMITVLACALAIRFDVRWLAVLGLIGGFLTPVLVSSGRDNFYGLMAYMTLLNLGVLFVAFKKNWNLLNTLGFAGTYILFSGWYAKYYTDERFWGAILFLNLFYFIYSIAPFAYQFLKIQTEDTPFMGFLVMTLNAFIGFGYSYNMINLHFGASYYVSIVTVFYAAVFLSMASHLFKQGKRFADAFVVMLALASLFLIITIPMIFSNHWVTFFWAAQAFTLLLMAAKLNRGAVYAGAYVMFAISIFKLIFIDYPTPGVFHLDSDHMRIIPDFTYLLVDRYIAWIGVLAMLFAAATVARRHGVMQIISGVPDSTVIYTIFGMCLFVLLNIETAAFFFDYLPAARFAFISGLWACFAAALMVIGFVYNKYGVRKTAIALFLLTLIKVFLFDMGDMSTPWRILSFMVLGVIMVTVSFYYHKFKDKLMAAFIEEGRK</sequence>
<reference evidence="3 4" key="1">
    <citation type="journal article" date="2016" name="Nat. Commun.">
        <title>Thousands of microbial genomes shed light on interconnected biogeochemical processes in an aquifer system.</title>
        <authorList>
            <person name="Anantharaman K."/>
            <person name="Brown C.T."/>
            <person name="Hug L.A."/>
            <person name="Sharon I."/>
            <person name="Castelle C.J."/>
            <person name="Probst A.J."/>
            <person name="Thomas B.C."/>
            <person name="Singh A."/>
            <person name="Wilkins M.J."/>
            <person name="Karaoz U."/>
            <person name="Brodie E.L."/>
            <person name="Williams K.H."/>
            <person name="Hubbard S.S."/>
            <person name="Banfield J.F."/>
        </authorList>
    </citation>
    <scope>NUCLEOTIDE SEQUENCE [LARGE SCALE GENOMIC DNA]</scope>
</reference>
<feature type="transmembrane region" description="Helical" evidence="2">
    <location>
        <begin position="383"/>
        <end position="402"/>
    </location>
</feature>
<feature type="compositionally biased region" description="Low complexity" evidence="1">
    <location>
        <begin position="133"/>
        <end position="154"/>
    </location>
</feature>
<evidence type="ECO:0000256" key="2">
    <source>
        <dbReference type="SAM" id="Phobius"/>
    </source>
</evidence>
<dbReference type="STRING" id="1817813.A2008_06765"/>
<evidence type="ECO:0000313" key="3">
    <source>
        <dbReference type="EMBL" id="OGM02633.1"/>
    </source>
</evidence>
<feature type="transmembrane region" description="Helical" evidence="2">
    <location>
        <begin position="548"/>
        <end position="566"/>
    </location>
</feature>
<feature type="transmembrane region" description="Helical" evidence="2">
    <location>
        <begin position="628"/>
        <end position="651"/>
    </location>
</feature>
<feature type="transmembrane region" description="Helical" evidence="2">
    <location>
        <begin position="712"/>
        <end position="731"/>
    </location>
</feature>
<feature type="transmembrane region" description="Helical" evidence="2">
    <location>
        <begin position="500"/>
        <end position="520"/>
    </location>
</feature>
<feature type="transmembrane region" description="Helical" evidence="2">
    <location>
        <begin position="335"/>
        <end position="351"/>
    </location>
</feature>
<name>A0A1F7WIJ7_9BACT</name>
<feature type="transmembrane region" description="Helical" evidence="2">
    <location>
        <begin position="468"/>
        <end position="488"/>
    </location>
</feature>
<evidence type="ECO:0000256" key="1">
    <source>
        <dbReference type="SAM" id="MobiDB-lite"/>
    </source>
</evidence>
<dbReference type="PANTHER" id="PTHR38434:SF1">
    <property type="entry name" value="BLL2549 PROTEIN"/>
    <property type="match status" value="1"/>
</dbReference>
<protein>
    <recommendedName>
        <fullName evidence="5">DUF2339 domain-containing protein</fullName>
    </recommendedName>
</protein>
<feature type="transmembrane region" description="Helical" evidence="2">
    <location>
        <begin position="595"/>
        <end position="616"/>
    </location>
</feature>
<feature type="transmembrane region" description="Helical" evidence="2">
    <location>
        <begin position="408"/>
        <end position="429"/>
    </location>
</feature>
<feature type="transmembrane region" description="Helical" evidence="2">
    <location>
        <begin position="441"/>
        <end position="462"/>
    </location>
</feature>
<feature type="transmembrane region" description="Helical" evidence="2">
    <location>
        <begin position="688"/>
        <end position="706"/>
    </location>
</feature>
<feature type="transmembrane region" description="Helical" evidence="2">
    <location>
        <begin position="250"/>
        <end position="270"/>
    </location>
</feature>
<keyword evidence="2" id="KW-1133">Transmembrane helix</keyword>
<dbReference type="AlphaFoldDB" id="A0A1F7WIJ7"/>
<dbReference type="EMBL" id="MGFH01000205">
    <property type="protein sequence ID" value="OGM02633.1"/>
    <property type="molecule type" value="Genomic_DNA"/>
</dbReference>
<feature type="transmembrane region" description="Helical" evidence="2">
    <location>
        <begin position="311"/>
        <end position="328"/>
    </location>
</feature>